<feature type="signal peptide" evidence="2">
    <location>
        <begin position="1"/>
        <end position="23"/>
    </location>
</feature>
<gene>
    <name evidence="3" type="ORF">WG950_09150</name>
</gene>
<keyword evidence="2" id="KW-0732">Signal</keyword>
<evidence type="ECO:0000256" key="2">
    <source>
        <dbReference type="SAM" id="SignalP"/>
    </source>
</evidence>
<feature type="compositionally biased region" description="Low complexity" evidence="1">
    <location>
        <begin position="31"/>
        <end position="45"/>
    </location>
</feature>
<organism evidence="3 4">
    <name type="scientific">Polaribacter marinaquae</name>
    <dbReference type="NCBI Taxonomy" id="1642819"/>
    <lineage>
        <taxon>Bacteria</taxon>
        <taxon>Pseudomonadati</taxon>
        <taxon>Bacteroidota</taxon>
        <taxon>Flavobacteriia</taxon>
        <taxon>Flavobacteriales</taxon>
        <taxon>Flavobacteriaceae</taxon>
    </lineage>
</organism>
<evidence type="ECO:0000313" key="3">
    <source>
        <dbReference type="EMBL" id="WYW54693.1"/>
    </source>
</evidence>
<name>A0ABZ2TPD7_9FLAO</name>
<reference evidence="3 4" key="1">
    <citation type="submission" date="2024-03" db="EMBL/GenBank/DDBJ databases">
        <authorList>
            <person name="Cao K."/>
        </authorList>
    </citation>
    <scope>NUCLEOTIDE SEQUENCE [LARGE SCALE GENOMIC DNA]</scope>
    <source>
        <strain evidence="3 4">MCCC 1K00696</strain>
    </source>
</reference>
<evidence type="ECO:0008006" key="5">
    <source>
        <dbReference type="Google" id="ProtNLM"/>
    </source>
</evidence>
<feature type="region of interest" description="Disordered" evidence="1">
    <location>
        <begin position="26"/>
        <end position="52"/>
    </location>
</feature>
<dbReference type="Proteomes" id="UP001491088">
    <property type="component" value="Chromosome"/>
</dbReference>
<feature type="chain" id="PRO_5045349197" description="Lipoprotein" evidence="2">
    <location>
        <begin position="24"/>
        <end position="350"/>
    </location>
</feature>
<evidence type="ECO:0000256" key="1">
    <source>
        <dbReference type="SAM" id="MobiDB-lite"/>
    </source>
</evidence>
<evidence type="ECO:0000313" key="4">
    <source>
        <dbReference type="Proteomes" id="UP001491088"/>
    </source>
</evidence>
<proteinExistence type="predicted"/>
<keyword evidence="4" id="KW-1185">Reference proteome</keyword>
<protein>
    <recommendedName>
        <fullName evidence="5">Lipoprotein</fullName>
    </recommendedName>
</protein>
<dbReference type="PROSITE" id="PS51257">
    <property type="entry name" value="PROKAR_LIPOPROTEIN"/>
    <property type="match status" value="1"/>
</dbReference>
<dbReference type="EMBL" id="CP150496">
    <property type="protein sequence ID" value="WYW54693.1"/>
    <property type="molecule type" value="Genomic_DNA"/>
</dbReference>
<sequence>MKTLKLITVFALTAVLGFTSCQSEENTEVGANPNANSSTSPTASNFERASMNDGSDDDFLDGNACTELLFPLTATVNGQNISIISELDFSTVLEIFAEFNDDADNVTFNFPIRVRTSNYTEVTVNNQEELDALNAACENAEAEGRDAISCIDFNFPITMLTYDIALEQTGTVVLQSEKQLYTFMTGLQADEFFTVNYPVSATLSNGTTVQLNSDAEFRDSISDCVQFEEEEDEAATMAAEVEATLTNTQFKVQSFVNAGVNTAADFADWSIEFTNDLKLVAKNNVNATLSEIEGTYAVSSDTSVFLNIAFGSNNTVSALNNDWVIATYSDTMVALQSKTDASITLTFQKL</sequence>
<accession>A0ABZ2TPD7</accession>
<dbReference type="RefSeq" id="WP_340931836.1">
    <property type="nucleotide sequence ID" value="NZ_CP150496.1"/>
</dbReference>